<keyword evidence="3" id="KW-1185">Reference proteome</keyword>
<sequence>MDPMQAQTNPELQIELEKQKEEFESAIRNYNGEDPLHNYYHYISWVEQSYPKHGHTGNLVALLKHCLGKFENDARYSDDRRICKLWIKFIDLHTNPIELYNIMHARNLCRGWADVYKAWAYYHEVAGDFVGATNVIELGKRVMGQPNSQQLDDAHINILKAVGQYHLHGPDAARRSIVKKRFQLTSLITYKPGRVESMRMATGAGVLPFFSILSVAHRNTVK</sequence>
<dbReference type="EMBL" id="OV121132">
    <property type="protein sequence ID" value="CAH0545630.1"/>
    <property type="molecule type" value="Genomic_DNA"/>
</dbReference>
<dbReference type="SMART" id="SM00777">
    <property type="entry name" value="Mad3_BUB1_I"/>
    <property type="match status" value="1"/>
</dbReference>
<reference evidence="2" key="1">
    <citation type="submission" date="2021-12" db="EMBL/GenBank/DDBJ databases">
        <authorList>
            <person name="King R."/>
        </authorList>
    </citation>
    <scope>NUCLEOTIDE SEQUENCE</scope>
</reference>
<proteinExistence type="predicted"/>
<dbReference type="InterPro" id="IPR013212">
    <property type="entry name" value="Mad3/Bub1_I"/>
</dbReference>
<dbReference type="Pfam" id="PF08311">
    <property type="entry name" value="Mad3_BUB1_I"/>
    <property type="match status" value="1"/>
</dbReference>
<gene>
    <name evidence="2" type="ORF">MELIAE_LOCUS1</name>
</gene>
<dbReference type="GO" id="GO:0051754">
    <property type="term" value="P:meiotic sister chromatid cohesion, centromeric"/>
    <property type="evidence" value="ECO:0007669"/>
    <property type="project" value="TreeGrafter"/>
</dbReference>
<dbReference type="GO" id="GO:0032991">
    <property type="term" value="C:protein-containing complex"/>
    <property type="evidence" value="ECO:0007669"/>
    <property type="project" value="UniProtKB-ARBA"/>
</dbReference>
<evidence type="ECO:0000259" key="1">
    <source>
        <dbReference type="SMART" id="SM00777"/>
    </source>
</evidence>
<dbReference type="OrthoDB" id="248495at2759"/>
<feature type="domain" description="BUB1 N-terminal" evidence="1">
    <location>
        <begin position="16"/>
        <end position="140"/>
    </location>
</feature>
<organism evidence="2 3">
    <name type="scientific">Brassicogethes aeneus</name>
    <name type="common">Rape pollen beetle</name>
    <name type="synonym">Meligethes aeneus</name>
    <dbReference type="NCBI Taxonomy" id="1431903"/>
    <lineage>
        <taxon>Eukaryota</taxon>
        <taxon>Metazoa</taxon>
        <taxon>Ecdysozoa</taxon>
        <taxon>Arthropoda</taxon>
        <taxon>Hexapoda</taxon>
        <taxon>Insecta</taxon>
        <taxon>Pterygota</taxon>
        <taxon>Neoptera</taxon>
        <taxon>Endopterygota</taxon>
        <taxon>Coleoptera</taxon>
        <taxon>Polyphaga</taxon>
        <taxon>Cucujiformia</taxon>
        <taxon>Nitidulidae</taxon>
        <taxon>Meligethinae</taxon>
        <taxon>Brassicogethes</taxon>
    </lineage>
</organism>
<dbReference type="GO" id="GO:0007094">
    <property type="term" value="P:mitotic spindle assembly checkpoint signaling"/>
    <property type="evidence" value="ECO:0007669"/>
    <property type="project" value="InterPro"/>
</dbReference>
<dbReference type="Gene3D" id="1.25.40.430">
    <property type="match status" value="1"/>
</dbReference>
<evidence type="ECO:0000313" key="3">
    <source>
        <dbReference type="Proteomes" id="UP001154078"/>
    </source>
</evidence>
<dbReference type="Proteomes" id="UP001154078">
    <property type="component" value="Chromosome 1"/>
</dbReference>
<name>A0A9P0APF1_BRAAE</name>
<dbReference type="AlphaFoldDB" id="A0A9P0APF1"/>
<dbReference type="PANTHER" id="PTHR14030">
    <property type="entry name" value="MITOTIC CHECKPOINT SERINE/THREONINE-PROTEIN KINASE BUB1"/>
    <property type="match status" value="1"/>
</dbReference>
<dbReference type="PANTHER" id="PTHR14030:SF4">
    <property type="entry name" value="BUB1 KINASE, ISOFORM A-RELATED"/>
    <property type="match status" value="1"/>
</dbReference>
<dbReference type="InterPro" id="IPR015661">
    <property type="entry name" value="Bub1/Mad3"/>
</dbReference>
<accession>A0A9P0APF1</accession>
<evidence type="ECO:0000313" key="2">
    <source>
        <dbReference type="EMBL" id="CAH0545630.1"/>
    </source>
</evidence>
<protein>
    <recommendedName>
        <fullName evidence="1">BUB1 N-terminal domain-containing protein</fullName>
    </recommendedName>
</protein>
<dbReference type="GO" id="GO:0005634">
    <property type="term" value="C:nucleus"/>
    <property type="evidence" value="ECO:0007669"/>
    <property type="project" value="TreeGrafter"/>
</dbReference>
<dbReference type="GO" id="GO:0004672">
    <property type="term" value="F:protein kinase activity"/>
    <property type="evidence" value="ECO:0007669"/>
    <property type="project" value="TreeGrafter"/>
</dbReference>